<feature type="domain" description="L,D-TPase catalytic" evidence="8">
    <location>
        <begin position="267"/>
        <end position="456"/>
    </location>
</feature>
<evidence type="ECO:0000256" key="3">
    <source>
        <dbReference type="ARBA" id="ARBA00022679"/>
    </source>
</evidence>
<dbReference type="Pfam" id="PF20142">
    <property type="entry name" value="Scaffold"/>
    <property type="match status" value="1"/>
</dbReference>
<feature type="active site" description="Proton donor/acceptor" evidence="7">
    <location>
        <position position="399"/>
    </location>
</feature>
<dbReference type="GO" id="GO:0008360">
    <property type="term" value="P:regulation of cell shape"/>
    <property type="evidence" value="ECO:0007669"/>
    <property type="project" value="UniProtKB-UniRule"/>
</dbReference>
<dbReference type="AlphaFoldDB" id="A0A6L7G2H6"/>
<dbReference type="Proteomes" id="UP000477911">
    <property type="component" value="Unassembled WGS sequence"/>
</dbReference>
<dbReference type="GO" id="GO:0016740">
    <property type="term" value="F:transferase activity"/>
    <property type="evidence" value="ECO:0007669"/>
    <property type="project" value="UniProtKB-KW"/>
</dbReference>
<evidence type="ECO:0000256" key="1">
    <source>
        <dbReference type="ARBA" id="ARBA00004752"/>
    </source>
</evidence>
<feature type="active site" description="Nucleophile" evidence="7">
    <location>
        <position position="418"/>
    </location>
</feature>
<dbReference type="GO" id="GO:0071555">
    <property type="term" value="P:cell wall organization"/>
    <property type="evidence" value="ECO:0007669"/>
    <property type="project" value="UniProtKB-UniRule"/>
</dbReference>
<dbReference type="InterPro" id="IPR045380">
    <property type="entry name" value="LD_TPept_scaffold_dom"/>
</dbReference>
<dbReference type="PROSITE" id="PS52029">
    <property type="entry name" value="LD_TPASE"/>
    <property type="match status" value="1"/>
</dbReference>
<dbReference type="Pfam" id="PF03734">
    <property type="entry name" value="YkuD"/>
    <property type="match status" value="1"/>
</dbReference>
<keyword evidence="5 7" id="KW-0573">Peptidoglycan synthesis</keyword>
<protein>
    <submittedName>
        <fullName evidence="9">L,D-transpeptidase family protein</fullName>
    </submittedName>
</protein>
<evidence type="ECO:0000256" key="5">
    <source>
        <dbReference type="ARBA" id="ARBA00022984"/>
    </source>
</evidence>
<dbReference type="EMBL" id="WUMU01000005">
    <property type="protein sequence ID" value="MXN17636.1"/>
    <property type="molecule type" value="Genomic_DNA"/>
</dbReference>
<evidence type="ECO:0000313" key="9">
    <source>
        <dbReference type="EMBL" id="MXN17636.1"/>
    </source>
</evidence>
<keyword evidence="6 7" id="KW-0961">Cell wall biogenesis/degradation</keyword>
<dbReference type="GO" id="GO:0009252">
    <property type="term" value="P:peptidoglycan biosynthetic process"/>
    <property type="evidence" value="ECO:0007669"/>
    <property type="project" value="UniProtKB-UniPathway"/>
</dbReference>
<dbReference type="Pfam" id="PF01471">
    <property type="entry name" value="PG_binding_1"/>
    <property type="match status" value="1"/>
</dbReference>
<keyword evidence="3" id="KW-0808">Transferase</keyword>
<dbReference type="InterPro" id="IPR036366">
    <property type="entry name" value="PGBDSf"/>
</dbReference>
<gene>
    <name evidence="9" type="ORF">GR170_07320</name>
</gene>
<dbReference type="Gene3D" id="2.40.440.10">
    <property type="entry name" value="L,D-transpeptidase catalytic domain-like"/>
    <property type="match status" value="1"/>
</dbReference>
<evidence type="ECO:0000256" key="2">
    <source>
        <dbReference type="ARBA" id="ARBA00005992"/>
    </source>
</evidence>
<dbReference type="SUPFAM" id="SSF141523">
    <property type="entry name" value="L,D-transpeptidase catalytic domain-like"/>
    <property type="match status" value="1"/>
</dbReference>
<dbReference type="GO" id="GO:0004180">
    <property type="term" value="F:carboxypeptidase activity"/>
    <property type="evidence" value="ECO:0007669"/>
    <property type="project" value="UniProtKB-ARBA"/>
</dbReference>
<dbReference type="InterPro" id="IPR005490">
    <property type="entry name" value="LD_TPept_cat_dom"/>
</dbReference>
<dbReference type="InterPro" id="IPR036365">
    <property type="entry name" value="PGBD-like_sf"/>
</dbReference>
<dbReference type="Gene3D" id="1.10.101.10">
    <property type="entry name" value="PGBD-like superfamily/PGBD"/>
    <property type="match status" value="1"/>
</dbReference>
<evidence type="ECO:0000256" key="6">
    <source>
        <dbReference type="ARBA" id="ARBA00023316"/>
    </source>
</evidence>
<keyword evidence="4 7" id="KW-0133">Cell shape</keyword>
<dbReference type="InterPro" id="IPR002477">
    <property type="entry name" value="Peptidoglycan-bd-like"/>
</dbReference>
<dbReference type="InterPro" id="IPR038063">
    <property type="entry name" value="Transpep_catalytic_dom"/>
</dbReference>
<dbReference type="SUPFAM" id="SSF47090">
    <property type="entry name" value="PGBD-like"/>
    <property type="match status" value="1"/>
</dbReference>
<reference evidence="9 10" key="1">
    <citation type="submission" date="2019-12" db="EMBL/GenBank/DDBJ databases">
        <authorList>
            <person name="Li M."/>
        </authorList>
    </citation>
    <scope>NUCLEOTIDE SEQUENCE [LARGE SCALE GENOMIC DNA]</scope>
    <source>
        <strain evidence="9 10">GBMRC 2024</strain>
    </source>
</reference>
<dbReference type="CDD" id="cd16913">
    <property type="entry name" value="YkuD_like"/>
    <property type="match status" value="1"/>
</dbReference>
<organism evidence="9 10">
    <name type="scientific">Pseudooceanicola albus</name>
    <dbReference type="NCBI Taxonomy" id="2692189"/>
    <lineage>
        <taxon>Bacteria</taxon>
        <taxon>Pseudomonadati</taxon>
        <taxon>Pseudomonadota</taxon>
        <taxon>Alphaproteobacteria</taxon>
        <taxon>Rhodobacterales</taxon>
        <taxon>Paracoccaceae</taxon>
        <taxon>Pseudooceanicola</taxon>
    </lineage>
</organism>
<dbReference type="UniPathway" id="UPA00219"/>
<dbReference type="InterPro" id="IPR052905">
    <property type="entry name" value="LD-transpeptidase_YkuD-like"/>
</dbReference>
<comment type="similarity">
    <text evidence="2">Belongs to the YkuD family.</text>
</comment>
<evidence type="ECO:0000313" key="10">
    <source>
        <dbReference type="Proteomes" id="UP000477911"/>
    </source>
</evidence>
<keyword evidence="10" id="KW-1185">Reference proteome</keyword>
<comment type="caution">
    <text evidence="9">The sequence shown here is derived from an EMBL/GenBank/DDBJ whole genome shotgun (WGS) entry which is preliminary data.</text>
</comment>
<name>A0A6L7G2H6_9RHOB</name>
<comment type="pathway">
    <text evidence="1 7">Cell wall biogenesis; peptidoglycan biosynthesis.</text>
</comment>
<dbReference type="PANTHER" id="PTHR41533">
    <property type="entry name" value="L,D-TRANSPEPTIDASE HI_1667-RELATED"/>
    <property type="match status" value="1"/>
</dbReference>
<proteinExistence type="inferred from homology"/>
<evidence type="ECO:0000256" key="7">
    <source>
        <dbReference type="PROSITE-ProRule" id="PRU01373"/>
    </source>
</evidence>
<dbReference type="PANTHER" id="PTHR41533:SF2">
    <property type="entry name" value="BLR7131 PROTEIN"/>
    <property type="match status" value="1"/>
</dbReference>
<accession>A0A6L7G2H6</accession>
<sequence length="507" mass="56281">MQGMSFRQGVAMALADVDSGIADYYRSRDFAPVWTGEGPAYDARRSALLEAVRMMPENGLPASLYTVEGLVSQMRAATSGQARGRLDVELSATFIRIARDLQTGILTPHDVVPEILRKVPLRDSSQYLDLVQGNDPLGYVHSLPPQTAQYAYLMKARYQLQQVVEAGGYGPVVSAGVLKPGNAGAEVGTLRNRLAVLGYDSGSLSTSYDASLISAVKAFQKDAGLTEDGVAGPATLSLVNRTATENLEAVIVAMERERWINRPLGERHIWVNLADFSAKIVDDGVTTFRTRAVIGARQENRQSPEFSDVMEYMSINPSWNVPRSIVVNEYLPQMQQDPSAASQLELIDARGQVVPRQAVDFTQYTASNFPFDLREPPSERNALGLVKFMFPNPNNIYLHDTPSKYLFAKDMRAYSHGCIRLAQPFDFAYALLARQVSDPQQYFQSKLDTGKQVQVNLKQPIQVHLVYRTAFADGYGRIHYRNDIYNRDARIWQALSAQGVALTQVRS</sequence>
<evidence type="ECO:0000256" key="4">
    <source>
        <dbReference type="ARBA" id="ARBA00022960"/>
    </source>
</evidence>
<evidence type="ECO:0000259" key="8">
    <source>
        <dbReference type="PROSITE" id="PS52029"/>
    </source>
</evidence>